<evidence type="ECO:0000256" key="1">
    <source>
        <dbReference type="SAM" id="Phobius"/>
    </source>
</evidence>
<name>A0A5D9C7U9_9SPHN</name>
<dbReference type="Proteomes" id="UP000322077">
    <property type="component" value="Unassembled WGS sequence"/>
</dbReference>
<reference evidence="2 3" key="1">
    <citation type="submission" date="2019-08" db="EMBL/GenBank/DDBJ databases">
        <authorList>
            <person name="Wang G."/>
            <person name="Xu Z."/>
        </authorList>
    </citation>
    <scope>NUCLEOTIDE SEQUENCE [LARGE SCALE GENOMIC DNA]</scope>
    <source>
        <strain evidence="2 3">ZX</strain>
    </source>
</reference>
<proteinExistence type="predicted"/>
<keyword evidence="1" id="KW-0812">Transmembrane</keyword>
<comment type="caution">
    <text evidence="2">The sequence shown here is derived from an EMBL/GenBank/DDBJ whole genome shotgun (WGS) entry which is preliminary data.</text>
</comment>
<dbReference type="EMBL" id="VTOU01000002">
    <property type="protein sequence ID" value="TZG27202.1"/>
    <property type="molecule type" value="Genomic_DNA"/>
</dbReference>
<keyword evidence="1" id="KW-0472">Membrane</keyword>
<dbReference type="AlphaFoldDB" id="A0A5D9C7U9"/>
<keyword evidence="1" id="KW-1133">Transmembrane helix</keyword>
<dbReference type="RefSeq" id="WP_149521421.1">
    <property type="nucleotide sequence ID" value="NZ_VTOU01000002.1"/>
</dbReference>
<protein>
    <submittedName>
        <fullName evidence="2">Uncharacterized protein</fullName>
    </submittedName>
</protein>
<accession>A0A5D9C7U9</accession>
<feature type="transmembrane region" description="Helical" evidence="1">
    <location>
        <begin position="42"/>
        <end position="60"/>
    </location>
</feature>
<evidence type="ECO:0000313" key="2">
    <source>
        <dbReference type="EMBL" id="TZG27202.1"/>
    </source>
</evidence>
<keyword evidence="3" id="KW-1185">Reference proteome</keyword>
<sequence length="61" mass="6847">MATHPHHDVQRRGPNIYLAPRAPVRPAVQPDVRPSRIQRMTFIFGASTMLWLGIAALFVAL</sequence>
<gene>
    <name evidence="2" type="ORF">FYJ91_06145</name>
</gene>
<evidence type="ECO:0000313" key="3">
    <source>
        <dbReference type="Proteomes" id="UP000322077"/>
    </source>
</evidence>
<organism evidence="2 3">
    <name type="scientific">Sphingomonas montanisoli</name>
    <dbReference type="NCBI Taxonomy" id="2606412"/>
    <lineage>
        <taxon>Bacteria</taxon>
        <taxon>Pseudomonadati</taxon>
        <taxon>Pseudomonadota</taxon>
        <taxon>Alphaproteobacteria</taxon>
        <taxon>Sphingomonadales</taxon>
        <taxon>Sphingomonadaceae</taxon>
        <taxon>Sphingomonas</taxon>
    </lineage>
</organism>